<dbReference type="PROSITE" id="PS51257">
    <property type="entry name" value="PROKAR_LIPOPROTEIN"/>
    <property type="match status" value="1"/>
</dbReference>
<evidence type="ECO:0000313" key="4">
    <source>
        <dbReference type="Proteomes" id="UP000005801"/>
    </source>
</evidence>
<gene>
    <name evidence="3" type="ORF">PPSIR1_25401</name>
</gene>
<reference evidence="3 4" key="1">
    <citation type="submission" date="2007-06" db="EMBL/GenBank/DDBJ databases">
        <authorList>
            <person name="Shimkets L."/>
            <person name="Ferriera S."/>
            <person name="Johnson J."/>
            <person name="Kravitz S."/>
            <person name="Beeson K."/>
            <person name="Sutton G."/>
            <person name="Rogers Y.-H."/>
            <person name="Friedman R."/>
            <person name="Frazier M."/>
            <person name="Venter J.C."/>
        </authorList>
    </citation>
    <scope>NUCLEOTIDE SEQUENCE [LARGE SCALE GENOMIC DNA]</scope>
    <source>
        <strain evidence="3 4">SIR-1</strain>
    </source>
</reference>
<comment type="caution">
    <text evidence="3">The sequence shown here is derived from an EMBL/GenBank/DDBJ whole genome shotgun (WGS) entry which is preliminary data.</text>
</comment>
<keyword evidence="2" id="KW-0732">Signal</keyword>
<feature type="chain" id="PRO_5002693466" evidence="2">
    <location>
        <begin position="26"/>
        <end position="223"/>
    </location>
</feature>
<dbReference type="AlphaFoldDB" id="A6FZ94"/>
<keyword evidence="4" id="KW-1185">Reference proteome</keyword>
<feature type="region of interest" description="Disordered" evidence="1">
    <location>
        <begin position="26"/>
        <end position="102"/>
    </location>
</feature>
<accession>A6FZ94</accession>
<organism evidence="3 4">
    <name type="scientific">Plesiocystis pacifica SIR-1</name>
    <dbReference type="NCBI Taxonomy" id="391625"/>
    <lineage>
        <taxon>Bacteria</taxon>
        <taxon>Pseudomonadati</taxon>
        <taxon>Myxococcota</taxon>
        <taxon>Polyangia</taxon>
        <taxon>Nannocystales</taxon>
        <taxon>Nannocystaceae</taxon>
        <taxon>Plesiocystis</taxon>
    </lineage>
</organism>
<dbReference type="RefSeq" id="WP_006969793.1">
    <property type="nucleotide sequence ID" value="NZ_ABCS01000006.1"/>
</dbReference>
<proteinExistence type="predicted"/>
<evidence type="ECO:0000256" key="2">
    <source>
        <dbReference type="SAM" id="SignalP"/>
    </source>
</evidence>
<evidence type="ECO:0000313" key="3">
    <source>
        <dbReference type="EMBL" id="EDM80978.1"/>
    </source>
</evidence>
<feature type="compositionally biased region" description="Acidic residues" evidence="1">
    <location>
        <begin position="31"/>
        <end position="66"/>
    </location>
</feature>
<evidence type="ECO:0000256" key="1">
    <source>
        <dbReference type="SAM" id="MobiDB-lite"/>
    </source>
</evidence>
<dbReference type="EMBL" id="ABCS01000006">
    <property type="protein sequence ID" value="EDM80978.1"/>
    <property type="molecule type" value="Genomic_DNA"/>
</dbReference>
<dbReference type="Proteomes" id="UP000005801">
    <property type="component" value="Unassembled WGS sequence"/>
</dbReference>
<dbReference type="OrthoDB" id="4697614at2"/>
<feature type="signal peptide" evidence="2">
    <location>
        <begin position="1"/>
        <end position="25"/>
    </location>
</feature>
<sequence length="223" mass="23795">MVRVRPRPAALVLALSMACAVPVQVSGEDTVHDDEADDAADDDDAAEQGDELSSDEDDEQGDASEDEGLKLDIGTKYDSQPEPPDPFPTAPLGCDDGPTNGGGEPLIDVDSAGAFLDPRAGLIRLRLIDEGPEHFWDIDLDIPASEALPATHLGLPFAGYLSEPGLWEWWHGSIQGTVDLTVHEAEPDGCLWVELTASSNSWDQPAPPVGWVGTTLHPWPEDG</sequence>
<protein>
    <submittedName>
        <fullName evidence="3">Uncharacterized protein</fullName>
    </submittedName>
</protein>
<dbReference type="STRING" id="391625.PPSIR1_25401"/>
<name>A6FZ94_9BACT</name>